<evidence type="ECO:0000313" key="2">
    <source>
        <dbReference type="Proteomes" id="UP000486903"/>
    </source>
</evidence>
<comment type="caution">
    <text evidence="1">The sequence shown here is derived from an EMBL/GenBank/DDBJ whole genome shotgun (WGS) entry which is preliminary data.</text>
</comment>
<proteinExistence type="predicted"/>
<dbReference type="EMBL" id="SXFB01000005">
    <property type="protein sequence ID" value="NFV26335.1"/>
    <property type="molecule type" value="Genomic_DNA"/>
</dbReference>
<dbReference type="AlphaFoldDB" id="A0A6B4JP87"/>
<evidence type="ECO:0000313" key="1">
    <source>
        <dbReference type="EMBL" id="NFV26335.1"/>
    </source>
</evidence>
<gene>
    <name evidence="1" type="ORF">FDG31_09140</name>
</gene>
<accession>A0A6B4JP87</accession>
<dbReference type="RefSeq" id="WP_003373068.1">
    <property type="nucleotide sequence ID" value="NZ_JACBBA010000006.1"/>
</dbReference>
<name>A0A6B4JP87_CLOBO</name>
<dbReference type="Proteomes" id="UP000486903">
    <property type="component" value="Unassembled WGS sequence"/>
</dbReference>
<organism evidence="1 2">
    <name type="scientific">Clostridium botulinum</name>
    <dbReference type="NCBI Taxonomy" id="1491"/>
    <lineage>
        <taxon>Bacteria</taxon>
        <taxon>Bacillati</taxon>
        <taxon>Bacillota</taxon>
        <taxon>Clostridia</taxon>
        <taxon>Eubacteriales</taxon>
        <taxon>Clostridiaceae</taxon>
        <taxon>Clostridium</taxon>
    </lineage>
</organism>
<protein>
    <submittedName>
        <fullName evidence="1">Uncharacterized protein</fullName>
    </submittedName>
</protein>
<reference evidence="1 2" key="1">
    <citation type="submission" date="2019-04" db="EMBL/GenBank/DDBJ databases">
        <title>Genome sequencing of Clostridium botulinum Groups I-IV and Clostridium butyricum.</title>
        <authorList>
            <person name="Brunt J."/>
            <person name="Van Vliet A.H.M."/>
            <person name="Stringer S.C."/>
            <person name="Carter A.T."/>
            <person name="Peck M.W."/>
        </authorList>
    </citation>
    <scope>NUCLEOTIDE SEQUENCE [LARGE SCALE GENOMIC DNA]</scope>
    <source>
        <strain evidence="1 2">BL81</strain>
    </source>
</reference>
<sequence>MGINDEKELLKNINNNSPSYFYYDINDVYMQSKVEEVKNEKNFIRIFFTGGFLDINKDIDIVEKVKRPDTKINTYEWCYSILNRNKKIKGWILKEAKQ</sequence>